<dbReference type="PANTHER" id="PTHR10887:SF515">
    <property type="entry name" value="P-LOOP CONTAINING NUCLEOSIDE TRIPHOSPHATE HYDROLASES SUPERFAMILY PROTEIN"/>
    <property type="match status" value="1"/>
</dbReference>
<keyword evidence="3" id="KW-1185">Reference proteome</keyword>
<dbReference type="Proteomes" id="UP000827721">
    <property type="component" value="Unassembled WGS sequence"/>
</dbReference>
<sequence length="167" mass="19319">MIQLAMVIGDEFGSGSKSNKQRFETLAENQEPLFKSLAELTSSLMHIARTNQESYERFKRRMTEIKKRELIDRWTHREEQRSQGSRYGLHLKIPFGHKDENIDGFTVKVKSVDGFQGDEEDIIIISTVRSNIGGSIGSLSKSQKINIGLSRDRHCLWIFGILRYRSW</sequence>
<evidence type="ECO:0000259" key="1">
    <source>
        <dbReference type="Pfam" id="PF13087"/>
    </source>
</evidence>
<organism evidence="2 3">
    <name type="scientific">Xanthoceras sorbifolium</name>
    <dbReference type="NCBI Taxonomy" id="99658"/>
    <lineage>
        <taxon>Eukaryota</taxon>
        <taxon>Viridiplantae</taxon>
        <taxon>Streptophyta</taxon>
        <taxon>Embryophyta</taxon>
        <taxon>Tracheophyta</taxon>
        <taxon>Spermatophyta</taxon>
        <taxon>Magnoliopsida</taxon>
        <taxon>eudicotyledons</taxon>
        <taxon>Gunneridae</taxon>
        <taxon>Pentapetalae</taxon>
        <taxon>rosids</taxon>
        <taxon>malvids</taxon>
        <taxon>Sapindales</taxon>
        <taxon>Sapindaceae</taxon>
        <taxon>Xanthoceroideae</taxon>
        <taxon>Xanthoceras</taxon>
    </lineage>
</organism>
<dbReference type="InterPro" id="IPR045055">
    <property type="entry name" value="DNA2/NAM7-like"/>
</dbReference>
<comment type="caution">
    <text evidence="2">The sequence shown here is derived from an EMBL/GenBank/DDBJ whole genome shotgun (WGS) entry which is preliminary data.</text>
</comment>
<dbReference type="InterPro" id="IPR027417">
    <property type="entry name" value="P-loop_NTPase"/>
</dbReference>
<dbReference type="Pfam" id="PF13087">
    <property type="entry name" value="AAA_12"/>
    <property type="match status" value="1"/>
</dbReference>
<protein>
    <recommendedName>
        <fullName evidence="1">DNA2/NAM7 helicase-like C-terminal domain-containing protein</fullName>
    </recommendedName>
</protein>
<proteinExistence type="predicted"/>
<name>A0ABQ8H136_9ROSI</name>
<dbReference type="Gene3D" id="3.40.50.300">
    <property type="entry name" value="P-loop containing nucleotide triphosphate hydrolases"/>
    <property type="match status" value="1"/>
</dbReference>
<reference evidence="2 3" key="1">
    <citation type="submission" date="2021-02" db="EMBL/GenBank/DDBJ databases">
        <title>Plant Genome Project.</title>
        <authorList>
            <person name="Zhang R.-G."/>
        </authorList>
    </citation>
    <scope>NUCLEOTIDE SEQUENCE [LARGE SCALE GENOMIC DNA]</scope>
    <source>
        <tissue evidence="2">Leaves</tissue>
    </source>
</reference>
<gene>
    <name evidence="2" type="ORF">JRO89_XS15G0061800</name>
</gene>
<accession>A0ABQ8H136</accession>
<evidence type="ECO:0000313" key="3">
    <source>
        <dbReference type="Proteomes" id="UP000827721"/>
    </source>
</evidence>
<dbReference type="EMBL" id="JAFEMO010000015">
    <property type="protein sequence ID" value="KAH7543920.1"/>
    <property type="molecule type" value="Genomic_DNA"/>
</dbReference>
<evidence type="ECO:0000313" key="2">
    <source>
        <dbReference type="EMBL" id="KAH7543920.1"/>
    </source>
</evidence>
<feature type="domain" description="DNA2/NAM7 helicase-like C-terminal" evidence="1">
    <location>
        <begin position="97"/>
        <end position="160"/>
    </location>
</feature>
<dbReference type="InterPro" id="IPR041679">
    <property type="entry name" value="DNA2/NAM7-like_C"/>
</dbReference>
<dbReference type="PANTHER" id="PTHR10887">
    <property type="entry name" value="DNA2/NAM7 HELICASE FAMILY"/>
    <property type="match status" value="1"/>
</dbReference>